<dbReference type="Pfam" id="PF00069">
    <property type="entry name" value="Pkinase"/>
    <property type="match status" value="1"/>
</dbReference>
<dbReference type="PROSITE" id="PS50011">
    <property type="entry name" value="PROTEIN_KINASE_DOM"/>
    <property type="match status" value="1"/>
</dbReference>
<feature type="region of interest" description="Disordered" evidence="9">
    <location>
        <begin position="612"/>
        <end position="668"/>
    </location>
</feature>
<dbReference type="SMART" id="SM00220">
    <property type="entry name" value="S_TKc"/>
    <property type="match status" value="1"/>
</dbReference>
<evidence type="ECO:0000256" key="2">
    <source>
        <dbReference type="ARBA" id="ARBA00022527"/>
    </source>
</evidence>
<name>A0A8J7I8L7_9NOST</name>
<dbReference type="Gene3D" id="2.30.30.40">
    <property type="entry name" value="SH3 Domains"/>
    <property type="match status" value="1"/>
</dbReference>
<evidence type="ECO:0000256" key="3">
    <source>
        <dbReference type="ARBA" id="ARBA00022679"/>
    </source>
</evidence>
<protein>
    <recommendedName>
        <fullName evidence="1">non-specific serine/threonine protein kinase</fullName>
        <ecNumber evidence="1">2.7.11.1</ecNumber>
    </recommendedName>
</protein>
<keyword evidence="5 11" id="KW-0418">Kinase</keyword>
<dbReference type="PANTHER" id="PTHR24363">
    <property type="entry name" value="SERINE/THREONINE PROTEIN KINASE"/>
    <property type="match status" value="1"/>
</dbReference>
<keyword evidence="2" id="KW-0723">Serine/threonine-protein kinase</keyword>
<dbReference type="Gene3D" id="3.30.200.20">
    <property type="entry name" value="Phosphorylase Kinase, domain 1"/>
    <property type="match status" value="1"/>
</dbReference>
<organism evidence="11 12">
    <name type="scientific">Dendronalium phyllosphericum CENA369</name>
    <dbReference type="NCBI Taxonomy" id="1725256"/>
    <lineage>
        <taxon>Bacteria</taxon>
        <taxon>Bacillati</taxon>
        <taxon>Cyanobacteriota</taxon>
        <taxon>Cyanophyceae</taxon>
        <taxon>Nostocales</taxon>
        <taxon>Nostocaceae</taxon>
        <taxon>Dendronalium</taxon>
        <taxon>Dendronalium phyllosphericum</taxon>
    </lineage>
</organism>
<dbReference type="Proteomes" id="UP000662314">
    <property type="component" value="Unassembled WGS sequence"/>
</dbReference>
<feature type="domain" description="Protein kinase" evidence="10">
    <location>
        <begin position="10"/>
        <end position="273"/>
    </location>
</feature>
<dbReference type="CDD" id="cd14014">
    <property type="entry name" value="STKc_PknB_like"/>
    <property type="match status" value="1"/>
</dbReference>
<dbReference type="SUPFAM" id="SSF56112">
    <property type="entry name" value="Protein kinase-like (PK-like)"/>
    <property type="match status" value="1"/>
</dbReference>
<comment type="catalytic activity">
    <reaction evidence="7">
        <text>L-threonyl-[protein] + ATP = O-phospho-L-threonyl-[protein] + ADP + H(+)</text>
        <dbReference type="Rhea" id="RHEA:46608"/>
        <dbReference type="Rhea" id="RHEA-COMP:11060"/>
        <dbReference type="Rhea" id="RHEA-COMP:11605"/>
        <dbReference type="ChEBI" id="CHEBI:15378"/>
        <dbReference type="ChEBI" id="CHEBI:30013"/>
        <dbReference type="ChEBI" id="CHEBI:30616"/>
        <dbReference type="ChEBI" id="CHEBI:61977"/>
        <dbReference type="ChEBI" id="CHEBI:456216"/>
        <dbReference type="EC" id="2.7.11.1"/>
    </reaction>
</comment>
<evidence type="ECO:0000256" key="9">
    <source>
        <dbReference type="SAM" id="MobiDB-lite"/>
    </source>
</evidence>
<dbReference type="AlphaFoldDB" id="A0A8J7I8L7"/>
<keyword evidence="6" id="KW-0067">ATP-binding</keyword>
<dbReference type="GO" id="GO:0004674">
    <property type="term" value="F:protein serine/threonine kinase activity"/>
    <property type="evidence" value="ECO:0007669"/>
    <property type="project" value="UniProtKB-KW"/>
</dbReference>
<dbReference type="PANTHER" id="PTHR24363:SF0">
    <property type="entry name" value="SERINE_THREONINE KINASE LIKE DOMAIN CONTAINING 1"/>
    <property type="match status" value="1"/>
</dbReference>
<dbReference type="RefSeq" id="WP_214433959.1">
    <property type="nucleotide sequence ID" value="NZ_CAWPUQ010000011.1"/>
</dbReference>
<keyword evidence="4" id="KW-0547">Nucleotide-binding</keyword>
<dbReference type="InterPro" id="IPR011009">
    <property type="entry name" value="Kinase-like_dom_sf"/>
</dbReference>
<dbReference type="EMBL" id="JAECZA010000108">
    <property type="protein sequence ID" value="MBH8575166.1"/>
    <property type="molecule type" value="Genomic_DNA"/>
</dbReference>
<dbReference type="Gene3D" id="1.10.510.10">
    <property type="entry name" value="Transferase(Phosphotransferase) domain 1"/>
    <property type="match status" value="1"/>
</dbReference>
<evidence type="ECO:0000256" key="4">
    <source>
        <dbReference type="ARBA" id="ARBA00022741"/>
    </source>
</evidence>
<dbReference type="GO" id="GO:0005524">
    <property type="term" value="F:ATP binding"/>
    <property type="evidence" value="ECO:0007669"/>
    <property type="project" value="UniProtKB-KW"/>
</dbReference>
<keyword evidence="3" id="KW-0808">Transferase</keyword>
<proteinExistence type="predicted"/>
<keyword evidence="12" id="KW-1185">Reference proteome</keyword>
<dbReference type="InterPro" id="IPR000719">
    <property type="entry name" value="Prot_kinase_dom"/>
</dbReference>
<dbReference type="EC" id="2.7.11.1" evidence="1"/>
<evidence type="ECO:0000256" key="1">
    <source>
        <dbReference type="ARBA" id="ARBA00012513"/>
    </source>
</evidence>
<reference evidence="11 12" key="1">
    <citation type="journal article" date="2021" name="Int. J. Syst. Evol. Microbiol.">
        <title>Amazonocrinis nigriterrae gen. nov., sp. nov., Atlanticothrix silvestris gen. nov., sp. nov. and Dendronalium phyllosphericum gen. nov., sp. nov., nostocacean cyanobacteria from Brazilian environments.</title>
        <authorList>
            <person name="Alvarenga D.O."/>
            <person name="Andreote A.P.D."/>
            <person name="Branco L.H.Z."/>
            <person name="Delbaje E."/>
            <person name="Cruz R.B."/>
            <person name="Varani A.M."/>
            <person name="Fiore M.F."/>
        </authorList>
    </citation>
    <scope>NUCLEOTIDE SEQUENCE [LARGE SCALE GENOMIC DNA]</scope>
    <source>
        <strain evidence="11 12">CENA369</strain>
    </source>
</reference>
<gene>
    <name evidence="11" type="ORF">I8752_19530</name>
</gene>
<accession>A0A8J7I8L7</accession>
<evidence type="ECO:0000313" key="12">
    <source>
        <dbReference type="Proteomes" id="UP000662314"/>
    </source>
</evidence>
<comment type="caution">
    <text evidence="11">The sequence shown here is derived from an EMBL/GenBank/DDBJ whole genome shotgun (WGS) entry which is preliminary data.</text>
</comment>
<evidence type="ECO:0000256" key="7">
    <source>
        <dbReference type="ARBA" id="ARBA00047899"/>
    </source>
</evidence>
<evidence type="ECO:0000256" key="6">
    <source>
        <dbReference type="ARBA" id="ARBA00022840"/>
    </source>
</evidence>
<evidence type="ECO:0000313" key="11">
    <source>
        <dbReference type="EMBL" id="MBH8575166.1"/>
    </source>
</evidence>
<evidence type="ECO:0000256" key="5">
    <source>
        <dbReference type="ARBA" id="ARBA00022777"/>
    </source>
</evidence>
<evidence type="ECO:0000256" key="8">
    <source>
        <dbReference type="ARBA" id="ARBA00048679"/>
    </source>
</evidence>
<comment type="catalytic activity">
    <reaction evidence="8">
        <text>L-seryl-[protein] + ATP = O-phospho-L-seryl-[protein] + ADP + H(+)</text>
        <dbReference type="Rhea" id="RHEA:17989"/>
        <dbReference type="Rhea" id="RHEA-COMP:9863"/>
        <dbReference type="Rhea" id="RHEA-COMP:11604"/>
        <dbReference type="ChEBI" id="CHEBI:15378"/>
        <dbReference type="ChEBI" id="CHEBI:29999"/>
        <dbReference type="ChEBI" id="CHEBI:30616"/>
        <dbReference type="ChEBI" id="CHEBI:83421"/>
        <dbReference type="ChEBI" id="CHEBI:456216"/>
        <dbReference type="EC" id="2.7.11.1"/>
    </reaction>
</comment>
<sequence length="668" mass="74051">MIGKLLDHRYQVIKVLAAGGFGQTYIAQDTRRPGNPICVVKHLQPVTDPRVFETAKRLFNSEAETLEQLGNHDQIPRLLAYFDENQEFYLVQEFIEGHTLTEELIPGKPWSEDRVIQLLQEVLSILEFVHAQGVIHRDIKPDNIIRRASDQKLVLVDFGAVKQLRTPMVTVGRQPSATVAIGTPGYMPTEQGQGKPRPNSDIYSLGIIAIQALTGVQPTQLQEDPDTGEILWQHLVDVNYRLAAVLTKMVRYHFKDRYQTATEALQACQNAVIPVLTTATPKELPRNRSYELNHSPSQVSRQQTVAVAPANPATIKPSRQKNSHKPDPWPLLIGILLAGGAAALAANVYPNVKNFAANFTGINSTTTNKCLAVVTGNSNVRSEPSSINSDNVLQTVADNTKFEVTGKRTKRGWIEIKLKSNRLAWAHSDVIVNNDEWISCLRDKGIAIKTVDDSSLIAALPVPKPRGKFRDAVIPSSEISKRQTPITEKPVESQPSTDTVKIVEQAKQKYESGDLAGAIALLRSVPASASSGIKETAATINQWQQDWAKADALFNDINQALENNQWDKVLDYKNHPEKLPNTQYWRNKIEPLFKQAAENLAKQVISDAKKTLNQNNSKQEVSNIDNQSNSKQEVSHTDNQNNAKSEVSNTDTPDTKESPNSVATPQNP</sequence>
<evidence type="ECO:0000259" key="10">
    <source>
        <dbReference type="PROSITE" id="PS50011"/>
    </source>
</evidence>